<reference evidence="4 5" key="1">
    <citation type="submission" date="2024-02" db="EMBL/GenBank/DDBJ databases">
        <title>High-quality chromosome-scale genome assembly of Pensacola bahiagrass (Paspalum notatum Flugge var. saurae).</title>
        <authorList>
            <person name="Vega J.M."/>
            <person name="Podio M."/>
            <person name="Orjuela J."/>
            <person name="Siena L.A."/>
            <person name="Pessino S.C."/>
            <person name="Combes M.C."/>
            <person name="Mariac C."/>
            <person name="Albertini E."/>
            <person name="Pupilli F."/>
            <person name="Ortiz J.P.A."/>
            <person name="Leblanc O."/>
        </authorList>
    </citation>
    <scope>NUCLEOTIDE SEQUENCE [LARGE SCALE GENOMIC DNA]</scope>
    <source>
        <strain evidence="4">R1</strain>
        <tissue evidence="4">Leaf</tissue>
    </source>
</reference>
<name>A0AAQ3SU00_PASNO</name>
<dbReference type="Pfam" id="PF10551">
    <property type="entry name" value="MULE"/>
    <property type="match status" value="1"/>
</dbReference>
<feature type="domain" description="SWIM-type" evidence="3">
    <location>
        <begin position="468"/>
        <end position="507"/>
    </location>
</feature>
<feature type="non-terminal residue" evidence="4">
    <location>
        <position position="1"/>
    </location>
</feature>
<evidence type="ECO:0000256" key="1">
    <source>
        <dbReference type="PROSITE-ProRule" id="PRU00325"/>
    </source>
</evidence>
<dbReference type="Proteomes" id="UP001341281">
    <property type="component" value="Chromosome 02"/>
</dbReference>
<sequence>LCSDKGFTVRKCYVEREKATKEICLRKYVCGRQGFRAAKHINKAINKRKARNITRCGCLAKLVIALDKETRLWFVKDFVDEHNHPLAPPDLSCLLRSHRKISDEQKLISLRWKLQGHHGGYDKVGFVSRDIYNFCYQYKLKAIAGLDANTVICHMKKRQERDPEFFFKYVVDEEGHLKHLFWSDTQSRLDYGAFGDVVVFDSTYRTNRYNLPFVPFVGLNHHRSTVVFGCGIITHETSEAYEWLLQTFLAAMAQKHPISVITDGDLAMQKAIRTILPNCNHRLCIWHIERNIIRNLHNSKIREEFTVFLYDQCSIEEIEKKWGEFMERNKISSKHAWVLQMYQMRNLWCAAYQVGRCFLGLRSNQRIYESLNSKLHKCLKRKMSLFDMLQHYEQCVSDLRRNEAKLDSDASQSIPFTEPDADSIEKDAAHIFTPKTVSVIMLSSKYLMMGVKRTTYIIASKNKRDYKFYVDCDFKDAILDTIGCTCRKLQRDGIPCGHIFFVLKIMHAERIPKCCVNSRWTMTAKSAFPPIRKSSMYDSCQSLLKYRELRNLSHEAAFKASQSNETYEHMKHVLNQIVGSYDDCSAQIEHGRYGPVLSQALHPELANDEKVQDPVKVKPRGAPKKGKRMEAFQKKKREVTCSQCKQKGHNRRTCPKLKEL</sequence>
<dbReference type="Pfam" id="PF04434">
    <property type="entry name" value="SWIM"/>
    <property type="match status" value="1"/>
</dbReference>
<evidence type="ECO:0000256" key="2">
    <source>
        <dbReference type="SAM" id="MobiDB-lite"/>
    </source>
</evidence>
<dbReference type="PANTHER" id="PTHR47718">
    <property type="entry name" value="OS01G0519700 PROTEIN"/>
    <property type="match status" value="1"/>
</dbReference>
<keyword evidence="5" id="KW-1185">Reference proteome</keyword>
<gene>
    <name evidence="4" type="ORF">U9M48_010602</name>
</gene>
<dbReference type="GO" id="GO:0003676">
    <property type="term" value="F:nucleic acid binding"/>
    <property type="evidence" value="ECO:0007669"/>
    <property type="project" value="InterPro"/>
</dbReference>
<feature type="region of interest" description="Disordered" evidence="2">
    <location>
        <begin position="641"/>
        <end position="660"/>
    </location>
</feature>
<keyword evidence="1" id="KW-0479">Metal-binding</keyword>
<dbReference type="EMBL" id="CP144746">
    <property type="protein sequence ID" value="WVZ60605.1"/>
    <property type="molecule type" value="Genomic_DNA"/>
</dbReference>
<accession>A0AAQ3SU00</accession>
<dbReference type="InterPro" id="IPR004330">
    <property type="entry name" value="FAR1_DNA_bnd_dom"/>
</dbReference>
<dbReference type="InterPro" id="IPR007527">
    <property type="entry name" value="Znf_SWIM"/>
</dbReference>
<dbReference type="InterPro" id="IPR036875">
    <property type="entry name" value="Znf_CCHC_sf"/>
</dbReference>
<keyword evidence="1" id="KW-0863">Zinc-finger</keyword>
<dbReference type="Pfam" id="PF03101">
    <property type="entry name" value="FAR1"/>
    <property type="match status" value="1"/>
</dbReference>
<proteinExistence type="predicted"/>
<dbReference type="InterPro" id="IPR018289">
    <property type="entry name" value="MULE_transposase_dom"/>
</dbReference>
<dbReference type="PANTHER" id="PTHR47718:SF13">
    <property type="entry name" value="OS09G0290500 PROTEIN"/>
    <property type="match status" value="1"/>
</dbReference>
<protein>
    <recommendedName>
        <fullName evidence="3">SWIM-type domain-containing protein</fullName>
    </recommendedName>
</protein>
<evidence type="ECO:0000259" key="3">
    <source>
        <dbReference type="PROSITE" id="PS50966"/>
    </source>
</evidence>
<dbReference type="SUPFAM" id="SSF57756">
    <property type="entry name" value="Retrovirus zinc finger-like domains"/>
    <property type="match status" value="1"/>
</dbReference>
<dbReference type="GO" id="GO:0008270">
    <property type="term" value="F:zinc ion binding"/>
    <property type="evidence" value="ECO:0007669"/>
    <property type="project" value="UniProtKB-KW"/>
</dbReference>
<dbReference type="AlphaFoldDB" id="A0AAQ3SU00"/>
<organism evidence="4 5">
    <name type="scientific">Paspalum notatum var. saurae</name>
    <dbReference type="NCBI Taxonomy" id="547442"/>
    <lineage>
        <taxon>Eukaryota</taxon>
        <taxon>Viridiplantae</taxon>
        <taxon>Streptophyta</taxon>
        <taxon>Embryophyta</taxon>
        <taxon>Tracheophyta</taxon>
        <taxon>Spermatophyta</taxon>
        <taxon>Magnoliopsida</taxon>
        <taxon>Liliopsida</taxon>
        <taxon>Poales</taxon>
        <taxon>Poaceae</taxon>
        <taxon>PACMAD clade</taxon>
        <taxon>Panicoideae</taxon>
        <taxon>Andropogonodae</taxon>
        <taxon>Paspaleae</taxon>
        <taxon>Paspalinae</taxon>
        <taxon>Paspalum</taxon>
    </lineage>
</organism>
<feature type="non-terminal residue" evidence="4">
    <location>
        <position position="660"/>
    </location>
</feature>
<evidence type="ECO:0000313" key="5">
    <source>
        <dbReference type="Proteomes" id="UP001341281"/>
    </source>
</evidence>
<feature type="compositionally biased region" description="Basic residues" evidence="2">
    <location>
        <begin position="646"/>
        <end position="660"/>
    </location>
</feature>
<evidence type="ECO:0000313" key="4">
    <source>
        <dbReference type="EMBL" id="WVZ60605.1"/>
    </source>
</evidence>
<keyword evidence="1" id="KW-0862">Zinc</keyword>
<dbReference type="PROSITE" id="PS50966">
    <property type="entry name" value="ZF_SWIM"/>
    <property type="match status" value="1"/>
</dbReference>